<proteinExistence type="inferred from homology"/>
<dbReference type="InterPro" id="IPR002491">
    <property type="entry name" value="ABC_transptr_periplasmic_BD"/>
</dbReference>
<evidence type="ECO:0000313" key="3">
    <source>
        <dbReference type="EMBL" id="ASY17076.1"/>
    </source>
</evidence>
<dbReference type="Proteomes" id="UP000217177">
    <property type="component" value="Chromosome"/>
</dbReference>
<gene>
    <name evidence="3" type="ORF">A1sIA79_02315</name>
</gene>
<dbReference type="InterPro" id="IPR050902">
    <property type="entry name" value="ABC_Transporter_SBP"/>
</dbReference>
<sequence length="307" mass="31134">MRKERSVITLGVLIITSVALLLTGCSKVQSKAIEISSAQVTTIESSESPVAQKVVALANGAGEIISAMGYKSILIGRDIASTDADLRKVPVVTSGHQVIAEKIIALTPDLVIIDKSTGPQSALDALAVAGIRVVKTPEAWTLSDLPAKVGAVADAIGAPASGTALSAAMNSSLAKIGAAKGKSRVVFLYLRGGSSIYLIGGKGSGADSLITAIGAQDVGAATLANPFNAMTSELIASLNPDVILVMSKGLQSVGGLKGLVELPGIAQTDAGKNKRVIAVDDSLLLSFGPRTPDLLIKLSAAMAKAMK</sequence>
<dbReference type="PANTHER" id="PTHR30535">
    <property type="entry name" value="VITAMIN B12-BINDING PROTEIN"/>
    <property type="match status" value="1"/>
</dbReference>
<dbReference type="RefSeq" id="WP_095674631.1">
    <property type="nucleotide sequence ID" value="NZ_CP016774.1"/>
</dbReference>
<dbReference type="Pfam" id="PF01497">
    <property type="entry name" value="Peripla_BP_2"/>
    <property type="match status" value="1"/>
</dbReference>
<evidence type="ECO:0000313" key="4">
    <source>
        <dbReference type="Proteomes" id="UP000217177"/>
    </source>
</evidence>
<accession>A0ABN5BCS1</accession>
<organism evidence="3 4">
    <name type="scientific">Candidatus Planktophila versatilis</name>
    <dbReference type="NCBI Taxonomy" id="1884905"/>
    <lineage>
        <taxon>Bacteria</taxon>
        <taxon>Bacillati</taxon>
        <taxon>Actinomycetota</taxon>
        <taxon>Actinomycetes</taxon>
        <taxon>Candidatus Nanopelagicales</taxon>
        <taxon>Candidatus Nanopelagicaceae</taxon>
        <taxon>Candidatus Planktophila</taxon>
    </lineage>
</organism>
<protein>
    <submittedName>
        <fullName evidence="3">Iron complex transport system substrate-binding protein</fullName>
    </submittedName>
</protein>
<evidence type="ECO:0000256" key="1">
    <source>
        <dbReference type="ARBA" id="ARBA00008814"/>
    </source>
</evidence>
<name>A0ABN5BCS1_9ACTN</name>
<keyword evidence="4" id="KW-1185">Reference proteome</keyword>
<feature type="domain" description="Fe/B12 periplasmic-binding" evidence="2">
    <location>
        <begin position="53"/>
        <end position="307"/>
    </location>
</feature>
<dbReference type="Gene3D" id="3.40.50.1980">
    <property type="entry name" value="Nitrogenase molybdenum iron protein domain"/>
    <property type="match status" value="2"/>
</dbReference>
<dbReference type="EMBL" id="CP016774">
    <property type="protein sequence ID" value="ASY17076.1"/>
    <property type="molecule type" value="Genomic_DNA"/>
</dbReference>
<dbReference type="PROSITE" id="PS50983">
    <property type="entry name" value="FE_B12_PBP"/>
    <property type="match status" value="1"/>
</dbReference>
<dbReference type="PROSITE" id="PS51257">
    <property type="entry name" value="PROKAR_LIPOPROTEIN"/>
    <property type="match status" value="1"/>
</dbReference>
<reference evidence="3 4" key="1">
    <citation type="submission" date="2016-07" db="EMBL/GenBank/DDBJ databases">
        <title>High microdiversification within the ubiquitous acI lineage of Actinobacteria.</title>
        <authorList>
            <person name="Neuenschwander S.M."/>
            <person name="Salcher M."/>
            <person name="Ghai R."/>
            <person name="Pernthaler J."/>
        </authorList>
    </citation>
    <scope>NUCLEOTIDE SEQUENCE [LARGE SCALE GENOMIC DNA]</scope>
    <source>
        <strain evidence="3">MMS-IA-79</strain>
    </source>
</reference>
<evidence type="ECO:0000259" key="2">
    <source>
        <dbReference type="PROSITE" id="PS50983"/>
    </source>
</evidence>
<dbReference type="PANTHER" id="PTHR30535:SF4">
    <property type="entry name" value="HEMIN-BINDING PERIPLASMIC PROTEIN HMUT"/>
    <property type="match status" value="1"/>
</dbReference>
<dbReference type="SUPFAM" id="SSF53807">
    <property type="entry name" value="Helical backbone' metal receptor"/>
    <property type="match status" value="1"/>
</dbReference>
<comment type="similarity">
    <text evidence="1">Belongs to the bacterial solute-binding protein 8 family.</text>
</comment>